<dbReference type="PANTHER" id="PTHR46696:SF3">
    <property type="entry name" value="PULCHERRIMINIC ACID SYNTHASE"/>
    <property type="match status" value="1"/>
</dbReference>
<evidence type="ECO:0000256" key="1">
    <source>
        <dbReference type="ARBA" id="ARBA00001971"/>
    </source>
</evidence>
<comment type="similarity">
    <text evidence="2 3">Belongs to the cytochrome P450 family.</text>
</comment>
<dbReference type="Gene3D" id="1.10.630.10">
    <property type="entry name" value="Cytochrome P450"/>
    <property type="match status" value="1"/>
</dbReference>
<keyword evidence="3" id="KW-0503">Monooxygenase</keyword>
<dbReference type="PANTHER" id="PTHR46696">
    <property type="entry name" value="P450, PUTATIVE (EUROFUNG)-RELATED"/>
    <property type="match status" value="1"/>
</dbReference>
<dbReference type="PROSITE" id="PS00086">
    <property type="entry name" value="CYTOCHROME_P450"/>
    <property type="match status" value="1"/>
</dbReference>
<dbReference type="InterPro" id="IPR001128">
    <property type="entry name" value="Cyt_P450"/>
</dbReference>
<dbReference type="GO" id="GO:0005506">
    <property type="term" value="F:iron ion binding"/>
    <property type="evidence" value="ECO:0007669"/>
    <property type="project" value="InterPro"/>
</dbReference>
<reference evidence="4" key="1">
    <citation type="submission" date="2020-07" db="EMBL/GenBank/DDBJ databases">
        <title>Huge and variable diversity of episymbiotic CPR bacteria and DPANN archaea in groundwater ecosystems.</title>
        <authorList>
            <person name="He C.Y."/>
            <person name="Keren R."/>
            <person name="Whittaker M."/>
            <person name="Farag I.F."/>
            <person name="Doudna J."/>
            <person name="Cate J.H.D."/>
            <person name="Banfield J.F."/>
        </authorList>
    </citation>
    <scope>NUCLEOTIDE SEQUENCE</scope>
    <source>
        <strain evidence="4">NC_groundwater_1818_Pr3_B-0.1um_66_35</strain>
    </source>
</reference>
<keyword evidence="3" id="KW-0479">Metal-binding</keyword>
<sequence length="415" mass="45811">MSSVAMTLAEFPTASAGILPGDGPFWERLPPRDARAMRLPDGLLLQDQDDVRTAFRDKRLVNLALAMLRFDPTVNPLFIERRTKQVLSMEGPDHLRLRQLSMTAMSPRAVEGYRARMRTIMEDLVAPVLQQGRCEAVEALLRPYPIPVVCALMGIPDKDIDFFSRVSADWVAFMHLGTGAAAVSYAAHLDMDAYLLPVIERRESRLGDDMLSHLLRAQEDGDRLTREEIVNLIGSFLAAGTDTTRYVLGSGLYLFAQNPDQWRKLRERPELVGRAVDEVLRCAPAGGFISRYASTDVDINGLTIPKGTSLALSLLALNYDPNIFAEPHRFDIERPVVRAPHLTFGFGPHTCLGLHLAKAELEEALLVLSRAFVTLELDGPCDWRPPHGLQGPTSLPIAFTAAADVAGARPREAAN</sequence>
<dbReference type="SUPFAM" id="SSF48264">
    <property type="entry name" value="Cytochrome P450"/>
    <property type="match status" value="1"/>
</dbReference>
<comment type="cofactor">
    <cofactor evidence="1">
        <name>heme</name>
        <dbReference type="ChEBI" id="CHEBI:30413"/>
    </cofactor>
</comment>
<dbReference type="InterPro" id="IPR017972">
    <property type="entry name" value="Cyt_P450_CS"/>
</dbReference>
<dbReference type="GO" id="GO:0016705">
    <property type="term" value="F:oxidoreductase activity, acting on paired donors, with incorporation or reduction of molecular oxygen"/>
    <property type="evidence" value="ECO:0007669"/>
    <property type="project" value="InterPro"/>
</dbReference>
<evidence type="ECO:0000313" key="4">
    <source>
        <dbReference type="EMBL" id="MBI5128119.1"/>
    </source>
</evidence>
<dbReference type="Proteomes" id="UP000782519">
    <property type="component" value="Unassembled WGS sequence"/>
</dbReference>
<keyword evidence="3" id="KW-0349">Heme</keyword>
<dbReference type="InterPro" id="IPR036396">
    <property type="entry name" value="Cyt_P450_sf"/>
</dbReference>
<protein>
    <submittedName>
        <fullName evidence="4">Cytochrome P450</fullName>
    </submittedName>
</protein>
<dbReference type="PRINTS" id="PR00359">
    <property type="entry name" value="BP450"/>
</dbReference>
<keyword evidence="3" id="KW-0408">Iron</keyword>
<gene>
    <name evidence="4" type="ORF">HZA66_01635</name>
</gene>
<name>A0A933VSY4_RHOPL</name>
<dbReference type="Pfam" id="PF00067">
    <property type="entry name" value="p450"/>
    <property type="match status" value="1"/>
</dbReference>
<evidence type="ECO:0000256" key="3">
    <source>
        <dbReference type="RuleBase" id="RU000461"/>
    </source>
</evidence>
<organism evidence="4 5">
    <name type="scientific">Rhodopseudomonas palustris</name>
    <dbReference type="NCBI Taxonomy" id="1076"/>
    <lineage>
        <taxon>Bacteria</taxon>
        <taxon>Pseudomonadati</taxon>
        <taxon>Pseudomonadota</taxon>
        <taxon>Alphaproteobacteria</taxon>
        <taxon>Hyphomicrobiales</taxon>
        <taxon>Nitrobacteraceae</taxon>
        <taxon>Rhodopseudomonas</taxon>
    </lineage>
</organism>
<dbReference type="InterPro" id="IPR002397">
    <property type="entry name" value="Cyt_P450_B"/>
</dbReference>
<evidence type="ECO:0000256" key="2">
    <source>
        <dbReference type="ARBA" id="ARBA00010617"/>
    </source>
</evidence>
<comment type="caution">
    <text evidence="4">The sequence shown here is derived from an EMBL/GenBank/DDBJ whole genome shotgun (WGS) entry which is preliminary data.</text>
</comment>
<accession>A0A933VSY4</accession>
<evidence type="ECO:0000313" key="5">
    <source>
        <dbReference type="Proteomes" id="UP000782519"/>
    </source>
</evidence>
<dbReference type="AlphaFoldDB" id="A0A933VSY4"/>
<dbReference type="GO" id="GO:0020037">
    <property type="term" value="F:heme binding"/>
    <property type="evidence" value="ECO:0007669"/>
    <property type="project" value="InterPro"/>
</dbReference>
<dbReference type="GO" id="GO:0004497">
    <property type="term" value="F:monooxygenase activity"/>
    <property type="evidence" value="ECO:0007669"/>
    <property type="project" value="UniProtKB-KW"/>
</dbReference>
<dbReference type="PRINTS" id="PR00385">
    <property type="entry name" value="P450"/>
</dbReference>
<proteinExistence type="inferred from homology"/>
<keyword evidence="3" id="KW-0560">Oxidoreductase</keyword>
<dbReference type="EMBL" id="JACRJB010000005">
    <property type="protein sequence ID" value="MBI5128119.1"/>
    <property type="molecule type" value="Genomic_DNA"/>
</dbReference>